<gene>
    <name evidence="2" type="ORF">GALL_330280</name>
</gene>
<protein>
    <submittedName>
        <fullName evidence="2">Uncharacterized protein</fullName>
    </submittedName>
</protein>
<evidence type="ECO:0000256" key="1">
    <source>
        <dbReference type="SAM" id="Phobius"/>
    </source>
</evidence>
<name>A0A1J5QNK0_9ZZZZ</name>
<keyword evidence="1" id="KW-0812">Transmembrane</keyword>
<dbReference type="EMBL" id="MLJW01000565">
    <property type="protein sequence ID" value="OIQ85134.1"/>
    <property type="molecule type" value="Genomic_DNA"/>
</dbReference>
<feature type="transmembrane region" description="Helical" evidence="1">
    <location>
        <begin position="128"/>
        <end position="151"/>
    </location>
</feature>
<feature type="transmembrane region" description="Helical" evidence="1">
    <location>
        <begin position="53"/>
        <end position="78"/>
    </location>
</feature>
<organism evidence="2">
    <name type="scientific">mine drainage metagenome</name>
    <dbReference type="NCBI Taxonomy" id="410659"/>
    <lineage>
        <taxon>unclassified sequences</taxon>
        <taxon>metagenomes</taxon>
        <taxon>ecological metagenomes</taxon>
    </lineage>
</organism>
<comment type="caution">
    <text evidence="2">The sequence shown here is derived from an EMBL/GenBank/DDBJ whole genome shotgun (WGS) entry which is preliminary data.</text>
</comment>
<accession>A0A1J5QNK0</accession>
<reference evidence="2" key="1">
    <citation type="submission" date="2016-10" db="EMBL/GenBank/DDBJ databases">
        <title>Sequence of Gallionella enrichment culture.</title>
        <authorList>
            <person name="Poehlein A."/>
            <person name="Muehling M."/>
            <person name="Daniel R."/>
        </authorList>
    </citation>
    <scope>NUCLEOTIDE SEQUENCE</scope>
</reference>
<sequence>MRSVADRGLSGLRGALDLQVSELLRVDFAFGVVGACAGVVLAIVAPARLIASVGILTGLVGVIIGAVIASVSIQVALFDQTFLRKLRAIGREPTRYMAPFLFTVVLGVVAMIGLIVLGSMTVTTPTAVLALVGGATGLFSVWTIVSPLPLLDSLVQFIQLKMDALDVPDDVDIKPRRSGTDG</sequence>
<proteinExistence type="predicted"/>
<dbReference type="AlphaFoldDB" id="A0A1J5QNK0"/>
<feature type="transmembrane region" description="Helical" evidence="1">
    <location>
        <begin position="28"/>
        <end position="47"/>
    </location>
</feature>
<keyword evidence="1" id="KW-0472">Membrane</keyword>
<feature type="transmembrane region" description="Helical" evidence="1">
    <location>
        <begin position="99"/>
        <end position="122"/>
    </location>
</feature>
<keyword evidence="1" id="KW-1133">Transmembrane helix</keyword>
<evidence type="ECO:0000313" key="2">
    <source>
        <dbReference type="EMBL" id="OIQ85134.1"/>
    </source>
</evidence>